<dbReference type="InterPro" id="IPR027619">
    <property type="entry name" value="C-S_lyase_PatB-like"/>
</dbReference>
<evidence type="ECO:0000313" key="7">
    <source>
        <dbReference type="EMBL" id="TDG13453.1"/>
    </source>
</evidence>
<evidence type="ECO:0000256" key="1">
    <source>
        <dbReference type="ARBA" id="ARBA00001933"/>
    </source>
</evidence>
<dbReference type="EMBL" id="SMSE01000002">
    <property type="protein sequence ID" value="TDG13453.1"/>
    <property type="molecule type" value="Genomic_DNA"/>
</dbReference>
<dbReference type="Gene3D" id="3.40.640.10">
    <property type="entry name" value="Type I PLP-dependent aspartate aminotransferase-like (Major domain)"/>
    <property type="match status" value="1"/>
</dbReference>
<dbReference type="InterPro" id="IPR015421">
    <property type="entry name" value="PyrdxlP-dep_Trfase_major"/>
</dbReference>
<comment type="caution">
    <text evidence="7">The sequence shown here is derived from an EMBL/GenBank/DDBJ whole genome shotgun (WGS) entry which is preliminary data.</text>
</comment>
<evidence type="ECO:0000256" key="5">
    <source>
        <dbReference type="ARBA" id="ARBA00037974"/>
    </source>
</evidence>
<keyword evidence="3" id="KW-0663">Pyridoxal phosphate</keyword>
<evidence type="ECO:0000256" key="4">
    <source>
        <dbReference type="ARBA" id="ARBA00023239"/>
    </source>
</evidence>
<evidence type="ECO:0000259" key="6">
    <source>
        <dbReference type="Pfam" id="PF00155"/>
    </source>
</evidence>
<dbReference type="Proteomes" id="UP000295554">
    <property type="component" value="Unassembled WGS sequence"/>
</dbReference>
<organism evidence="7 8">
    <name type="scientific">Seongchinamella unica</name>
    <dbReference type="NCBI Taxonomy" id="2547392"/>
    <lineage>
        <taxon>Bacteria</taxon>
        <taxon>Pseudomonadati</taxon>
        <taxon>Pseudomonadota</taxon>
        <taxon>Gammaproteobacteria</taxon>
        <taxon>Cellvibrionales</taxon>
        <taxon>Halieaceae</taxon>
        <taxon>Seongchinamella</taxon>
    </lineage>
</organism>
<dbReference type="InterPro" id="IPR004839">
    <property type="entry name" value="Aminotransferase_I/II_large"/>
</dbReference>
<dbReference type="SUPFAM" id="SSF53383">
    <property type="entry name" value="PLP-dependent transferases"/>
    <property type="match status" value="1"/>
</dbReference>
<comment type="cofactor">
    <cofactor evidence="1">
        <name>pyridoxal 5'-phosphate</name>
        <dbReference type="ChEBI" id="CHEBI:597326"/>
    </cofactor>
</comment>
<dbReference type="PANTHER" id="PTHR43525">
    <property type="entry name" value="PROTEIN MALY"/>
    <property type="match status" value="1"/>
</dbReference>
<dbReference type="EC" id="4.4.1.13" evidence="2"/>
<protein>
    <recommendedName>
        <fullName evidence="2">cysteine-S-conjugate beta-lyase</fullName>
        <ecNumber evidence="2">4.4.1.13</ecNumber>
    </recommendedName>
</protein>
<evidence type="ECO:0000256" key="2">
    <source>
        <dbReference type="ARBA" id="ARBA00012224"/>
    </source>
</evidence>
<evidence type="ECO:0000313" key="8">
    <source>
        <dbReference type="Proteomes" id="UP000295554"/>
    </source>
</evidence>
<dbReference type="AlphaFoldDB" id="A0A4R5LRF3"/>
<accession>A0A4R5LRF3</accession>
<dbReference type="GO" id="GO:0030170">
    <property type="term" value="F:pyridoxal phosphate binding"/>
    <property type="evidence" value="ECO:0007669"/>
    <property type="project" value="InterPro"/>
</dbReference>
<proteinExistence type="inferred from homology"/>
<evidence type="ECO:0000256" key="3">
    <source>
        <dbReference type="ARBA" id="ARBA00022898"/>
    </source>
</evidence>
<dbReference type="Gene3D" id="3.90.1150.10">
    <property type="entry name" value="Aspartate Aminotransferase, domain 1"/>
    <property type="match status" value="1"/>
</dbReference>
<dbReference type="Pfam" id="PF00155">
    <property type="entry name" value="Aminotran_1_2"/>
    <property type="match status" value="1"/>
</dbReference>
<sequence length="465" mass="51529">MTCSKVHRDSKPSDSAYWARPTSLSRDSMPTLIGIRPSFMMMLLLLVIRQRRGFRSRWGIMLCRRAEINRCLPGALSLQKSVRHIVDFDRPVRPHSDSMKWNRYAGSGPEVLPAWVADMDFLTPAPVRDAVQQRLQGAPLGYAEAPQALLEVFRARMQRLYGWQVEQEWVVVIPGVVPGLFGAVRTAGNAGDAVITQTPNYHHFFGAAEFSAQQLLPLPNHLQGGRWEMDFDQLPQLAGQGARSFLLCNPHNPLGRVLTRRELSQVAEFCLQQNLLICSDEIHAELILDEDKQHIPLASLAPEVAAKTITLVSPSKAFNLPGIGAFALAVIPDASIRGTFAQRIYGLAAHPGALSYAAALAAWRDCDDWLGQLLQYLRGNRDVLEQRIGAMTGISMAHVEATYLAWLDVSALELENPFQHFLAHGVALSDGTPMGDRNFLRLNFGTTRANLEQILSRMERALGAG</sequence>
<keyword evidence="4 7" id="KW-0456">Lyase</keyword>
<dbReference type="InterPro" id="IPR015424">
    <property type="entry name" value="PyrdxlP-dep_Trfase"/>
</dbReference>
<comment type="similarity">
    <text evidence="5">Belongs to the class-II pyridoxal-phosphate-dependent aminotransferase family. MalY/PatB cystathionine beta-lyase subfamily.</text>
</comment>
<dbReference type="InterPro" id="IPR015422">
    <property type="entry name" value="PyrdxlP-dep_Trfase_small"/>
</dbReference>
<dbReference type="NCBIfam" id="TIGR04350">
    <property type="entry name" value="C_S_lyase_PatB"/>
    <property type="match status" value="1"/>
</dbReference>
<feature type="domain" description="Aminotransferase class I/classII large" evidence="6">
    <location>
        <begin position="127"/>
        <end position="457"/>
    </location>
</feature>
<keyword evidence="8" id="KW-1185">Reference proteome</keyword>
<dbReference type="CDD" id="cd00609">
    <property type="entry name" value="AAT_like"/>
    <property type="match status" value="1"/>
</dbReference>
<gene>
    <name evidence="7" type="ORF">E2F43_07895</name>
</gene>
<dbReference type="InterPro" id="IPR051798">
    <property type="entry name" value="Class-II_PLP-Dep_Aminotrans"/>
</dbReference>
<dbReference type="GO" id="GO:0047804">
    <property type="term" value="F:cysteine-S-conjugate beta-lyase activity"/>
    <property type="evidence" value="ECO:0007669"/>
    <property type="project" value="UniProtKB-EC"/>
</dbReference>
<dbReference type="OrthoDB" id="3224382at2"/>
<name>A0A4R5LRF3_9GAMM</name>
<dbReference type="PANTHER" id="PTHR43525:SF1">
    <property type="entry name" value="PROTEIN MALY"/>
    <property type="match status" value="1"/>
</dbReference>
<reference evidence="7 8" key="1">
    <citation type="submission" date="2019-03" db="EMBL/GenBank/DDBJ databases">
        <title>Seongchinamella monodicae gen. nov., sp. nov., a novel member of the Gammaproteobacteria isolated from a tidal mudflat of beach.</title>
        <authorList>
            <person name="Yang H.G."/>
            <person name="Kang J.W."/>
            <person name="Lee S.D."/>
        </authorList>
    </citation>
    <scope>NUCLEOTIDE SEQUENCE [LARGE SCALE GENOMIC DNA]</scope>
    <source>
        <strain evidence="7 8">GH4-78</strain>
    </source>
</reference>